<evidence type="ECO:0000313" key="4">
    <source>
        <dbReference type="EMBL" id="CAB3234068.1"/>
    </source>
</evidence>
<dbReference type="InterPro" id="IPR011992">
    <property type="entry name" value="EF-hand-dom_pair"/>
</dbReference>
<evidence type="ECO:0000256" key="1">
    <source>
        <dbReference type="ARBA" id="ARBA00022737"/>
    </source>
</evidence>
<dbReference type="PROSITE" id="PS50222">
    <property type="entry name" value="EF_HAND_2"/>
    <property type="match status" value="1"/>
</dbReference>
<evidence type="ECO:0000313" key="5">
    <source>
        <dbReference type="EMBL" id="CAB3253328.1"/>
    </source>
</evidence>
<dbReference type="Gene3D" id="1.10.238.10">
    <property type="entry name" value="EF-hand"/>
    <property type="match status" value="1"/>
</dbReference>
<evidence type="ECO:0000259" key="3">
    <source>
        <dbReference type="PROSITE" id="PS50222"/>
    </source>
</evidence>
<dbReference type="Pfam" id="PF13499">
    <property type="entry name" value="EF-hand_7"/>
    <property type="match status" value="1"/>
</dbReference>
<dbReference type="EMBL" id="CADEBC010000561">
    <property type="protein sequence ID" value="CAB3253328.1"/>
    <property type="molecule type" value="Genomic_DNA"/>
</dbReference>
<organism evidence="5 6">
    <name type="scientific">Arctia plantaginis</name>
    <name type="common">Wood tiger moth</name>
    <name type="synonym">Phalaena plantaginis</name>
    <dbReference type="NCBI Taxonomy" id="874455"/>
    <lineage>
        <taxon>Eukaryota</taxon>
        <taxon>Metazoa</taxon>
        <taxon>Ecdysozoa</taxon>
        <taxon>Arthropoda</taxon>
        <taxon>Hexapoda</taxon>
        <taxon>Insecta</taxon>
        <taxon>Pterygota</taxon>
        <taxon>Neoptera</taxon>
        <taxon>Endopterygota</taxon>
        <taxon>Lepidoptera</taxon>
        <taxon>Glossata</taxon>
        <taxon>Ditrysia</taxon>
        <taxon>Noctuoidea</taxon>
        <taxon>Erebidae</taxon>
        <taxon>Arctiinae</taxon>
        <taxon>Arctia</taxon>
    </lineage>
</organism>
<gene>
    <name evidence="5" type="ORF">APLA_LOCUS14039</name>
    <name evidence="4" type="ORF">APLA_LOCUS6379</name>
</gene>
<dbReference type="GO" id="GO:0005509">
    <property type="term" value="F:calcium ion binding"/>
    <property type="evidence" value="ECO:0007669"/>
    <property type="project" value="InterPro"/>
</dbReference>
<accession>A0A8S1B4L4</accession>
<sequence>MKEDQQTSFHKRSFHYPTYHEIMTEVEKLKADVTRMLTREQFIYILNLWFLHPDIKHELKLAFQVFDTEKRNYLEIDEIRSIVKDNADVFDEIETMELIRDANVSGSGNVCYEDFVESIFRSAPELCELKADHLYDDPNEDPSIPPDLEPVAPAAVAKNTPLNVDDRKSRN</sequence>
<dbReference type="GO" id="GO:0016460">
    <property type="term" value="C:myosin II complex"/>
    <property type="evidence" value="ECO:0007669"/>
    <property type="project" value="TreeGrafter"/>
</dbReference>
<dbReference type="AlphaFoldDB" id="A0A8S1B4L4"/>
<name>A0A8S1B4L4_ARCPL</name>
<proteinExistence type="predicted"/>
<evidence type="ECO:0000313" key="6">
    <source>
        <dbReference type="Proteomes" id="UP000494106"/>
    </source>
</evidence>
<comment type="caution">
    <text evidence="5">The sequence shown here is derived from an EMBL/GenBank/DDBJ whole genome shotgun (WGS) entry which is preliminary data.</text>
</comment>
<dbReference type="Proteomes" id="UP000494256">
    <property type="component" value="Unassembled WGS sequence"/>
</dbReference>
<dbReference type="PANTHER" id="PTHR23048">
    <property type="entry name" value="MYOSIN LIGHT CHAIN 1, 3"/>
    <property type="match status" value="1"/>
</dbReference>
<dbReference type="PANTHER" id="PTHR23048:SF0">
    <property type="entry name" value="CALMODULIN LIKE 3"/>
    <property type="match status" value="1"/>
</dbReference>
<evidence type="ECO:0000256" key="2">
    <source>
        <dbReference type="SAM" id="MobiDB-lite"/>
    </source>
</evidence>
<keyword evidence="1" id="KW-0677">Repeat</keyword>
<keyword evidence="6" id="KW-1185">Reference proteome</keyword>
<dbReference type="FunFam" id="1.10.238.10:FF:000003">
    <property type="entry name" value="Calmodulin A"/>
    <property type="match status" value="1"/>
</dbReference>
<dbReference type="Proteomes" id="UP000494106">
    <property type="component" value="Unassembled WGS sequence"/>
</dbReference>
<evidence type="ECO:0000313" key="7">
    <source>
        <dbReference type="Proteomes" id="UP000494256"/>
    </source>
</evidence>
<dbReference type="InterPro" id="IPR002048">
    <property type="entry name" value="EF_hand_dom"/>
</dbReference>
<feature type="domain" description="EF-hand" evidence="3">
    <location>
        <begin position="54"/>
        <end position="89"/>
    </location>
</feature>
<dbReference type="OrthoDB" id="5975176at2759"/>
<dbReference type="InterPro" id="IPR050230">
    <property type="entry name" value="CALM/Myosin/TropC-like"/>
</dbReference>
<feature type="region of interest" description="Disordered" evidence="2">
    <location>
        <begin position="137"/>
        <end position="171"/>
    </location>
</feature>
<reference evidence="6 7" key="1">
    <citation type="submission" date="2020-04" db="EMBL/GenBank/DDBJ databases">
        <authorList>
            <person name="Wallbank WR R."/>
            <person name="Pardo Diaz C."/>
            <person name="Kozak K."/>
            <person name="Martin S."/>
            <person name="Jiggins C."/>
            <person name="Moest M."/>
            <person name="Warren A I."/>
            <person name="Byers J.R.P. K."/>
            <person name="Montejo-Kovacevich G."/>
            <person name="Yen C E."/>
        </authorList>
    </citation>
    <scope>NUCLEOTIDE SEQUENCE [LARGE SCALE GENOMIC DNA]</scope>
</reference>
<dbReference type="EMBL" id="CADEBD010000294">
    <property type="protein sequence ID" value="CAB3234068.1"/>
    <property type="molecule type" value="Genomic_DNA"/>
</dbReference>
<dbReference type="SUPFAM" id="SSF47473">
    <property type="entry name" value="EF-hand"/>
    <property type="match status" value="1"/>
</dbReference>
<protein>
    <recommendedName>
        <fullName evidence="3">EF-hand domain-containing protein</fullName>
    </recommendedName>
</protein>